<proteinExistence type="predicted"/>
<evidence type="ECO:0000313" key="1">
    <source>
        <dbReference type="EMBL" id="TVT96838.1"/>
    </source>
</evidence>
<evidence type="ECO:0000313" key="2">
    <source>
        <dbReference type="Proteomes" id="UP000324897"/>
    </source>
</evidence>
<dbReference type="EMBL" id="RWGY01001120">
    <property type="protein sequence ID" value="TVT96838.1"/>
    <property type="molecule type" value="Genomic_DNA"/>
</dbReference>
<accession>A0A5J9SDA3</accession>
<gene>
    <name evidence="1" type="ORF">EJB05_57913</name>
</gene>
<reference evidence="1 2" key="1">
    <citation type="journal article" date="2019" name="Sci. Rep.">
        <title>A high-quality genome of Eragrostis curvula grass provides insights into Poaceae evolution and supports new strategies to enhance forage quality.</title>
        <authorList>
            <person name="Carballo J."/>
            <person name="Santos B.A.C.M."/>
            <person name="Zappacosta D."/>
            <person name="Garbus I."/>
            <person name="Selva J.P."/>
            <person name="Gallo C.A."/>
            <person name="Diaz A."/>
            <person name="Albertini E."/>
            <person name="Caccamo M."/>
            <person name="Echenique V."/>
        </authorList>
    </citation>
    <scope>NUCLEOTIDE SEQUENCE [LARGE SCALE GENOMIC DNA]</scope>
    <source>
        <strain evidence="2">cv. Victoria</strain>
        <tissue evidence="1">Leaf</tissue>
    </source>
</reference>
<name>A0A5J9SDA3_9POAL</name>
<organism evidence="1 2">
    <name type="scientific">Eragrostis curvula</name>
    <name type="common">weeping love grass</name>
    <dbReference type="NCBI Taxonomy" id="38414"/>
    <lineage>
        <taxon>Eukaryota</taxon>
        <taxon>Viridiplantae</taxon>
        <taxon>Streptophyta</taxon>
        <taxon>Embryophyta</taxon>
        <taxon>Tracheophyta</taxon>
        <taxon>Spermatophyta</taxon>
        <taxon>Magnoliopsida</taxon>
        <taxon>Liliopsida</taxon>
        <taxon>Poales</taxon>
        <taxon>Poaceae</taxon>
        <taxon>PACMAD clade</taxon>
        <taxon>Chloridoideae</taxon>
        <taxon>Eragrostideae</taxon>
        <taxon>Eragrostidinae</taxon>
        <taxon>Eragrostis</taxon>
    </lineage>
</organism>
<dbReference type="Proteomes" id="UP000324897">
    <property type="component" value="Unassembled WGS sequence"/>
</dbReference>
<sequence>MARAAAAAAQQSLPCFAPRSISSPRCRRSRPAADYARHRLDRVGLLRQSPSRAVTPTDSSASWWRLQTIAVARLIRRLHACKIDFFGFFYSLIEYQLFDGMLLRQSPHMSETSGDPHMANG</sequence>
<keyword evidence="2" id="KW-1185">Reference proteome</keyword>
<dbReference type="AlphaFoldDB" id="A0A5J9SDA3"/>
<dbReference type="Gramene" id="TVT96838">
    <property type="protein sequence ID" value="TVT96838"/>
    <property type="gene ID" value="EJB05_57913"/>
</dbReference>
<protein>
    <submittedName>
        <fullName evidence="1">Uncharacterized protein</fullName>
    </submittedName>
</protein>
<feature type="non-terminal residue" evidence="1">
    <location>
        <position position="1"/>
    </location>
</feature>
<comment type="caution">
    <text evidence="1">The sequence shown here is derived from an EMBL/GenBank/DDBJ whole genome shotgun (WGS) entry which is preliminary data.</text>
</comment>